<gene>
    <name evidence="2" type="ORF">FOXYS1_7962</name>
</gene>
<proteinExistence type="predicted"/>
<accession>A0A8H5ABH0</accession>
<comment type="caution">
    <text evidence="2">The sequence shown here is derived from an EMBL/GenBank/DDBJ whole genome shotgun (WGS) entry which is preliminary data.</text>
</comment>
<dbReference type="EMBL" id="JAAFOW010001296">
    <property type="protein sequence ID" value="KAF5261332.1"/>
    <property type="molecule type" value="Genomic_DNA"/>
</dbReference>
<feature type="compositionally biased region" description="Polar residues" evidence="1">
    <location>
        <begin position="276"/>
        <end position="291"/>
    </location>
</feature>
<protein>
    <submittedName>
        <fullName evidence="2">Uncharacterized protein</fullName>
    </submittedName>
</protein>
<feature type="non-terminal residue" evidence="2">
    <location>
        <position position="1"/>
    </location>
</feature>
<sequence length="387" mass="43793">TRFELNSHASIFELPPFTCTIGYAAADKTFNGYQKFDKTANQVGDDGSSIRIIYHNDRFWVNGMNLSRIWDDLDLAKAIRDFSEQKDPKNCGKLVDLVFDQVLKYKCSFGLSLSSTEGDKVPGIEATITVKFRVMLGDTGQALDEISLPDWTGRLIFSVPNAEALFNWLHELVKDYLTHVADFILEHPLEFAKLMAWMNAKQYGKQLVKTLMCRDVQPENIKKRHFELFPEEYTVPVPPQPPVDNDSPAFHNEGSRRHHPSKQNEILFTAARDGKATQQPMSTRSSISKPVSSLRPRAAGMGYHGNPVAVLDMKSDQVRPLDKADVEGKDYFAVEIPRVKNNVPIYISRSNDAKQEFIAEVNLWSMGVRYNLHRLLGDGPQLYVVNA</sequence>
<feature type="region of interest" description="Disordered" evidence="1">
    <location>
        <begin position="237"/>
        <end position="299"/>
    </location>
</feature>
<evidence type="ECO:0000256" key="1">
    <source>
        <dbReference type="SAM" id="MobiDB-lite"/>
    </source>
</evidence>
<dbReference type="AlphaFoldDB" id="A0A8H5ABH0"/>
<organism evidence="2 3">
    <name type="scientific">Fusarium oxysporum</name>
    <name type="common">Fusarium vascular wilt</name>
    <dbReference type="NCBI Taxonomy" id="5507"/>
    <lineage>
        <taxon>Eukaryota</taxon>
        <taxon>Fungi</taxon>
        <taxon>Dikarya</taxon>
        <taxon>Ascomycota</taxon>
        <taxon>Pezizomycotina</taxon>
        <taxon>Sordariomycetes</taxon>
        <taxon>Hypocreomycetidae</taxon>
        <taxon>Hypocreales</taxon>
        <taxon>Nectriaceae</taxon>
        <taxon>Fusarium</taxon>
        <taxon>Fusarium oxysporum species complex</taxon>
    </lineage>
</organism>
<evidence type="ECO:0000313" key="2">
    <source>
        <dbReference type="EMBL" id="KAF5261332.1"/>
    </source>
</evidence>
<reference evidence="2" key="1">
    <citation type="submission" date="2020-02" db="EMBL/GenBank/DDBJ databases">
        <title>Identification and distribution of gene clusters putatively required for synthesis of sphingolipid metabolism inhibitors in phylogenetically diverse species of the filamentous fungus Fusarium.</title>
        <authorList>
            <person name="Kim H.-S."/>
            <person name="Busman M."/>
            <person name="Brown D.W."/>
            <person name="Divon H."/>
            <person name="Uhlig S."/>
            <person name="Proctor R.H."/>
        </authorList>
    </citation>
    <scope>NUCLEOTIDE SEQUENCE [LARGE SCALE GENOMIC DNA]</scope>
    <source>
        <strain evidence="2">NRRL 39464</strain>
    </source>
</reference>
<name>A0A8H5ABH0_FUSOX</name>
<dbReference type="Proteomes" id="UP000558688">
    <property type="component" value="Unassembled WGS sequence"/>
</dbReference>
<evidence type="ECO:0000313" key="3">
    <source>
        <dbReference type="Proteomes" id="UP000558688"/>
    </source>
</evidence>